<dbReference type="Proteomes" id="UP001445076">
    <property type="component" value="Unassembled WGS sequence"/>
</dbReference>
<dbReference type="GO" id="GO:0070573">
    <property type="term" value="F:metallodipeptidase activity"/>
    <property type="evidence" value="ECO:0007669"/>
    <property type="project" value="InterPro"/>
</dbReference>
<keyword evidence="1" id="KW-0224">Dipeptidase</keyword>
<keyword evidence="1" id="KW-0378">Hydrolase</keyword>
<keyword evidence="1" id="KW-0645">Protease</keyword>
<keyword evidence="1" id="KW-0325">Glycoprotein</keyword>
<dbReference type="PANTHER" id="PTHR10443">
    <property type="entry name" value="MICROSOMAL DIPEPTIDASE"/>
    <property type="match status" value="1"/>
</dbReference>
<dbReference type="Gene3D" id="3.20.20.140">
    <property type="entry name" value="Metal-dependent hydrolases"/>
    <property type="match status" value="1"/>
</dbReference>
<comment type="subcellular location">
    <subcellularLocation>
        <location evidence="1">Membrane</location>
        <topology evidence="1">Lipid-anchor</topology>
        <topology evidence="1">GPI-anchor</topology>
    </subcellularLocation>
</comment>
<dbReference type="Pfam" id="PF01244">
    <property type="entry name" value="Peptidase_M19"/>
    <property type="match status" value="1"/>
</dbReference>
<dbReference type="GO" id="GO:0098552">
    <property type="term" value="C:side of membrane"/>
    <property type="evidence" value="ECO:0007669"/>
    <property type="project" value="UniProtKB-KW"/>
</dbReference>
<dbReference type="PANTHER" id="PTHR10443:SF47">
    <property type="entry name" value="DIPEPTIDASE"/>
    <property type="match status" value="1"/>
</dbReference>
<protein>
    <recommendedName>
        <fullName evidence="1">Dipeptidase</fullName>
        <ecNumber evidence="1">3.4.13.19</ecNumber>
    </recommendedName>
</protein>
<proteinExistence type="inferred from homology"/>
<comment type="cofactor">
    <cofactor evidence="1">
        <name>Zn(2+)</name>
        <dbReference type="ChEBI" id="CHEBI:29105"/>
    </cofactor>
</comment>
<keyword evidence="1" id="KW-1015">Disulfide bond</keyword>
<keyword evidence="1" id="KW-0336">GPI-anchor</keyword>
<keyword evidence="1" id="KW-0862">Zinc</keyword>
<dbReference type="SUPFAM" id="SSF51556">
    <property type="entry name" value="Metallo-dependent hydrolases"/>
    <property type="match status" value="1"/>
</dbReference>
<dbReference type="GO" id="GO:0046872">
    <property type="term" value="F:metal ion binding"/>
    <property type="evidence" value="ECO:0007669"/>
    <property type="project" value="UniProtKB-UniRule"/>
</dbReference>
<comment type="catalytic activity">
    <reaction evidence="1">
        <text>an L-aminoacyl-L-amino acid + H2O = 2 an L-alpha-amino acid</text>
        <dbReference type="Rhea" id="RHEA:48940"/>
        <dbReference type="ChEBI" id="CHEBI:15377"/>
        <dbReference type="ChEBI" id="CHEBI:59869"/>
        <dbReference type="ChEBI" id="CHEBI:77460"/>
        <dbReference type="EC" id="3.4.13.19"/>
    </reaction>
</comment>
<evidence type="ECO:0000313" key="3">
    <source>
        <dbReference type="Proteomes" id="UP001445076"/>
    </source>
</evidence>
<accession>A0AAW0WE64</accession>
<dbReference type="InterPro" id="IPR032466">
    <property type="entry name" value="Metal_Hydrolase"/>
</dbReference>
<dbReference type="EMBL" id="JARKIK010000068">
    <property type="protein sequence ID" value="KAK8729305.1"/>
    <property type="molecule type" value="Genomic_DNA"/>
</dbReference>
<comment type="caution">
    <text evidence="2">The sequence shown here is derived from an EMBL/GenBank/DDBJ whole genome shotgun (WGS) entry which is preliminary data.</text>
</comment>
<evidence type="ECO:0000256" key="1">
    <source>
        <dbReference type="RuleBase" id="RU341113"/>
    </source>
</evidence>
<reference evidence="2 3" key="1">
    <citation type="journal article" date="2024" name="BMC Genomics">
        <title>Genome assembly of redclaw crayfish (Cherax quadricarinatus) provides insights into its immune adaptation and hypoxia tolerance.</title>
        <authorList>
            <person name="Liu Z."/>
            <person name="Zheng J."/>
            <person name="Li H."/>
            <person name="Fang K."/>
            <person name="Wang S."/>
            <person name="He J."/>
            <person name="Zhou D."/>
            <person name="Weng S."/>
            <person name="Chi M."/>
            <person name="Gu Z."/>
            <person name="He J."/>
            <person name="Li F."/>
            <person name="Wang M."/>
        </authorList>
    </citation>
    <scope>NUCLEOTIDE SEQUENCE [LARGE SCALE GENOMIC DNA]</scope>
    <source>
        <strain evidence="2">ZL_2023a</strain>
    </source>
</reference>
<comment type="similarity">
    <text evidence="1">Belongs to the metallo-dependent hydrolases superfamily. Peptidase M19 family.</text>
</comment>
<dbReference type="GO" id="GO:0006508">
    <property type="term" value="P:proteolysis"/>
    <property type="evidence" value="ECO:0007669"/>
    <property type="project" value="UniProtKB-KW"/>
</dbReference>
<keyword evidence="1" id="KW-0472">Membrane</keyword>
<name>A0AAW0WE64_CHEQU</name>
<sequence length="597" mass="64790">MELVTGRSGLRSGRAVVGLDVVTNTLPRSSTHQCCPPSPPLSLRTHEDSCSDCQGCQSQILPPGSPFLSYPAHLYPSVVASGWGVGGGVGECTTCSLIPPPPCACPDPRCVGAAPPPCSWTYLHHQHQGHDAHVDHHAHAAHGLDLPRASSVCSLPKLLSVEERLTAALGRVPDSHDHLISHAHGILPASSRLSRSLEDLPKDIKEHILKCQCSCDHLGYGNFSATSLHQLPGLSNGCSSLSTKTSSGDDLSPDLSHLRHKQKGVEVPAQVWGGVCLVLVLAGVAGVGVSIPLALRVAPQAALQQRIDTVVQLLRDTPLIDGHNDLPWNIRKFMHNKLHSFNFTAQLHKLRPWSRSSWSHTDLPRLRQGMVGAQFWVSYVPCESQTLNAVQLTIEQIDLIKRLINQYPQHLRLATTAHELEEAFREGLIASLIGVEGGHAIQNSLGVLRALRDLGVRYLTLTHTCSTPWAECARARETDLEDPESPRGLTHFGKTVVREMNRLGLLVDLSHVSQATMKAALEVSRAPVIFSHSSVYAICKNPRNVPDDILKKVAINGGVVMVSFYTHFLTCSETATIKDVVDHINHVRNIAGVEHVG</sequence>
<organism evidence="2 3">
    <name type="scientific">Cherax quadricarinatus</name>
    <name type="common">Australian red claw crayfish</name>
    <dbReference type="NCBI Taxonomy" id="27406"/>
    <lineage>
        <taxon>Eukaryota</taxon>
        <taxon>Metazoa</taxon>
        <taxon>Ecdysozoa</taxon>
        <taxon>Arthropoda</taxon>
        <taxon>Crustacea</taxon>
        <taxon>Multicrustacea</taxon>
        <taxon>Malacostraca</taxon>
        <taxon>Eumalacostraca</taxon>
        <taxon>Eucarida</taxon>
        <taxon>Decapoda</taxon>
        <taxon>Pleocyemata</taxon>
        <taxon>Astacidea</taxon>
        <taxon>Parastacoidea</taxon>
        <taxon>Parastacidae</taxon>
        <taxon>Cherax</taxon>
    </lineage>
</organism>
<evidence type="ECO:0000313" key="2">
    <source>
        <dbReference type="EMBL" id="KAK8729305.1"/>
    </source>
</evidence>
<keyword evidence="3" id="KW-1185">Reference proteome</keyword>
<keyword evidence="1" id="KW-0482">Metalloprotease</keyword>
<dbReference type="EC" id="3.4.13.19" evidence="1"/>
<dbReference type="AlphaFoldDB" id="A0AAW0WE64"/>
<comment type="subunit">
    <text evidence="1">Homodimer; disulfide-linked.</text>
</comment>
<dbReference type="CDD" id="cd01301">
    <property type="entry name" value="rDP_like"/>
    <property type="match status" value="1"/>
</dbReference>
<keyword evidence="1" id="KW-0479">Metal-binding</keyword>
<feature type="non-terminal residue" evidence="2">
    <location>
        <position position="597"/>
    </location>
</feature>
<dbReference type="PROSITE" id="PS51365">
    <property type="entry name" value="RENAL_DIPEPTIDASE_2"/>
    <property type="match status" value="1"/>
</dbReference>
<dbReference type="InterPro" id="IPR008257">
    <property type="entry name" value="Pept_M19"/>
</dbReference>
<keyword evidence="1" id="KW-0449">Lipoprotein</keyword>
<gene>
    <name evidence="2" type="ORF">OTU49_008755</name>
</gene>